<dbReference type="InterPro" id="IPR011761">
    <property type="entry name" value="ATP-grasp"/>
</dbReference>
<gene>
    <name evidence="6" type="ORF">NGB36_03170</name>
</gene>
<keyword evidence="3 4" id="KW-0067">ATP-binding</keyword>
<feature type="domain" description="ATP-grasp" evidence="5">
    <location>
        <begin position="112"/>
        <end position="311"/>
    </location>
</feature>
<dbReference type="PANTHER" id="PTHR43585:SF2">
    <property type="entry name" value="ATP-GRASP ENZYME FSQD"/>
    <property type="match status" value="1"/>
</dbReference>
<evidence type="ECO:0000256" key="1">
    <source>
        <dbReference type="ARBA" id="ARBA00022598"/>
    </source>
</evidence>
<reference evidence="6" key="1">
    <citation type="submission" date="2022-06" db="EMBL/GenBank/DDBJ databases">
        <title>Draft genome sequence of Streptomyces sp. RB6PN25 isolated from peat swamp forest in Thailand.</title>
        <authorList>
            <person name="Duangmal K."/>
            <person name="Klaysubun C."/>
        </authorList>
    </citation>
    <scope>NUCLEOTIDE SEQUENCE</scope>
    <source>
        <strain evidence="6">RB6PN25</strain>
    </source>
</reference>
<keyword evidence="2 4" id="KW-0547">Nucleotide-binding</keyword>
<dbReference type="PROSITE" id="PS50975">
    <property type="entry name" value="ATP_GRASP"/>
    <property type="match status" value="1"/>
</dbReference>
<evidence type="ECO:0000313" key="7">
    <source>
        <dbReference type="Proteomes" id="UP001057702"/>
    </source>
</evidence>
<dbReference type="NCBIfam" id="NF005543">
    <property type="entry name" value="PRK07206.1"/>
    <property type="match status" value="1"/>
</dbReference>
<dbReference type="SUPFAM" id="SSF56059">
    <property type="entry name" value="Glutathione synthetase ATP-binding domain-like"/>
    <property type="match status" value="1"/>
</dbReference>
<dbReference type="Pfam" id="PF13535">
    <property type="entry name" value="ATP-grasp_4"/>
    <property type="match status" value="1"/>
</dbReference>
<proteinExistence type="predicted"/>
<evidence type="ECO:0000256" key="4">
    <source>
        <dbReference type="PROSITE-ProRule" id="PRU00409"/>
    </source>
</evidence>
<comment type="caution">
    <text evidence="6">The sequence shown here is derived from an EMBL/GenBank/DDBJ whole genome shotgun (WGS) entry which is preliminary data.</text>
</comment>
<protein>
    <submittedName>
        <fullName evidence="6">ATP-grasp domain-containing protein</fullName>
    </submittedName>
</protein>
<dbReference type="RefSeq" id="WP_255918464.1">
    <property type="nucleotide sequence ID" value="NZ_JANFNG010000001.1"/>
</dbReference>
<organism evidence="6 7">
    <name type="scientific">Streptomyces humicola</name>
    <dbReference type="NCBI Taxonomy" id="2953240"/>
    <lineage>
        <taxon>Bacteria</taxon>
        <taxon>Bacillati</taxon>
        <taxon>Actinomycetota</taxon>
        <taxon>Actinomycetes</taxon>
        <taxon>Kitasatosporales</taxon>
        <taxon>Streptomycetaceae</taxon>
        <taxon>Streptomyces</taxon>
    </lineage>
</organism>
<dbReference type="EMBL" id="JANFNG010000001">
    <property type="protein sequence ID" value="MCQ4079624.1"/>
    <property type="molecule type" value="Genomic_DNA"/>
</dbReference>
<name>A0ABT1PPM0_9ACTN</name>
<evidence type="ECO:0000259" key="5">
    <source>
        <dbReference type="PROSITE" id="PS50975"/>
    </source>
</evidence>
<dbReference type="Proteomes" id="UP001057702">
    <property type="component" value="Unassembled WGS sequence"/>
</dbReference>
<sequence length="413" mass="44300">MRIGIVDGFSTARFLVEELRRRGASCIHIRSQKNPPKVYARAFKAAAYTYDLGWSSAVLQETATKLAELSVDRVVAGTESGVVLADQLNHLLELPGNRIALAHARRVKAAMARALRAAGLATAEDISAATPQEAVAWFTSRSERPVVVKPQSSAGTDNVRICRTATEVAAACQAVLDEPNFFGEPNRTALVQEYLDGEEYYVNTVSLGGVHKVAEIWRSVRRTGPDGAPLYDYQEPVPVDDPVAVAAAPYIKDVLTALGIANGAAHSELRVTERGPVLLETGARLGGGVLPRISRDYAGVSHVHLLADSLTDPDAFDAFDDTAVTWSKNIRYVSLISHHPGTAAAATWQDTMRSLTTFDGLISRISAGGAVPRTIDLASSPGVVYLVADSAGPVEDDYAHIRTLERDKGLYLS</sequence>
<accession>A0ABT1PPM0</accession>
<evidence type="ECO:0000313" key="6">
    <source>
        <dbReference type="EMBL" id="MCQ4079624.1"/>
    </source>
</evidence>
<dbReference type="Gene3D" id="3.30.470.20">
    <property type="entry name" value="ATP-grasp fold, B domain"/>
    <property type="match status" value="1"/>
</dbReference>
<evidence type="ECO:0000256" key="3">
    <source>
        <dbReference type="ARBA" id="ARBA00022840"/>
    </source>
</evidence>
<keyword evidence="7" id="KW-1185">Reference proteome</keyword>
<dbReference type="PANTHER" id="PTHR43585">
    <property type="entry name" value="FUMIPYRROLE BIOSYNTHESIS PROTEIN C"/>
    <property type="match status" value="1"/>
</dbReference>
<dbReference type="InterPro" id="IPR052032">
    <property type="entry name" value="ATP-dep_AA_Ligase"/>
</dbReference>
<evidence type="ECO:0000256" key="2">
    <source>
        <dbReference type="ARBA" id="ARBA00022741"/>
    </source>
</evidence>
<keyword evidence="1" id="KW-0436">Ligase</keyword>